<dbReference type="Proteomes" id="UP000178999">
    <property type="component" value="Unassembled WGS sequence"/>
</dbReference>
<evidence type="ECO:0000313" key="2">
    <source>
        <dbReference type="Proteomes" id="UP000178999"/>
    </source>
</evidence>
<reference evidence="1 2" key="1">
    <citation type="journal article" date="2016" name="Nat. Commun.">
        <title>Thousands of microbial genomes shed light on interconnected biogeochemical processes in an aquifer system.</title>
        <authorList>
            <person name="Anantharaman K."/>
            <person name="Brown C.T."/>
            <person name="Hug L.A."/>
            <person name="Sharon I."/>
            <person name="Castelle C.J."/>
            <person name="Probst A.J."/>
            <person name="Thomas B.C."/>
            <person name="Singh A."/>
            <person name="Wilkins M.J."/>
            <person name="Karaoz U."/>
            <person name="Brodie E.L."/>
            <person name="Williams K.H."/>
            <person name="Hubbard S.S."/>
            <person name="Banfield J.F."/>
        </authorList>
    </citation>
    <scope>NUCLEOTIDE SEQUENCE [LARGE SCALE GENOMIC DNA]</scope>
</reference>
<protein>
    <submittedName>
        <fullName evidence="1">Uncharacterized protein</fullName>
    </submittedName>
</protein>
<comment type="caution">
    <text evidence="1">The sequence shown here is derived from an EMBL/GenBank/DDBJ whole genome shotgun (WGS) entry which is preliminary data.</text>
</comment>
<evidence type="ECO:0000313" key="1">
    <source>
        <dbReference type="EMBL" id="OGM79967.1"/>
    </source>
</evidence>
<accession>A0A1F8CUG8</accession>
<dbReference type="STRING" id="1802538.A2382_04745"/>
<gene>
    <name evidence="1" type="ORF">A2382_04745</name>
</gene>
<dbReference type="EMBL" id="MGHY01000005">
    <property type="protein sequence ID" value="OGM79967.1"/>
    <property type="molecule type" value="Genomic_DNA"/>
</dbReference>
<dbReference type="AlphaFoldDB" id="A0A1F8CUG8"/>
<organism evidence="1 2">
    <name type="scientific">Candidatus Woesebacteria bacterium RIFOXYB1_FULL_38_16</name>
    <dbReference type="NCBI Taxonomy" id="1802538"/>
    <lineage>
        <taxon>Bacteria</taxon>
        <taxon>Candidatus Woeseibacteriota</taxon>
    </lineage>
</organism>
<name>A0A1F8CUG8_9BACT</name>
<sequence>MLIEIRGFASKEKLESSGNSVHIGWADTTPVLHEIAKHARPNPDYPVLGYFTEDGERLNTYEIAFRRLLATQQKLVIPG</sequence>
<proteinExistence type="predicted"/>